<evidence type="ECO:0000256" key="5">
    <source>
        <dbReference type="ARBA" id="ARBA00022692"/>
    </source>
</evidence>
<evidence type="ECO:0000313" key="12">
    <source>
        <dbReference type="Proteomes" id="UP000222531"/>
    </source>
</evidence>
<feature type="transmembrane region" description="Helical" evidence="9">
    <location>
        <begin position="49"/>
        <end position="70"/>
    </location>
</feature>
<dbReference type="EMBL" id="NHZO01000073">
    <property type="protein sequence ID" value="PHQ52682.1"/>
    <property type="molecule type" value="Genomic_DNA"/>
</dbReference>
<dbReference type="GO" id="GO:0022857">
    <property type="term" value="F:transmembrane transporter activity"/>
    <property type="evidence" value="ECO:0007669"/>
    <property type="project" value="InterPro"/>
</dbReference>
<comment type="similarity">
    <text evidence="2">Belongs to the binding-protein-dependent transport system permease family. HisMQ subfamily.</text>
</comment>
<comment type="subcellular location">
    <subcellularLocation>
        <location evidence="1 9">Cell membrane</location>
        <topology evidence="1 9">Multi-pass membrane protein</topology>
    </subcellularLocation>
</comment>
<name>A0A2G1XN59_STRCJ</name>
<keyword evidence="7 9" id="KW-1133">Transmembrane helix</keyword>
<dbReference type="InterPro" id="IPR000515">
    <property type="entry name" value="MetI-like"/>
</dbReference>
<feature type="transmembrane region" description="Helical" evidence="9">
    <location>
        <begin position="20"/>
        <end position="42"/>
    </location>
</feature>
<feature type="domain" description="ABC transmembrane type-1" evidence="10">
    <location>
        <begin position="15"/>
        <end position="201"/>
    </location>
</feature>
<dbReference type="InterPro" id="IPR043429">
    <property type="entry name" value="ArtM/GltK/GlnP/TcyL/YhdX-like"/>
</dbReference>
<keyword evidence="6" id="KW-0029">Amino-acid transport</keyword>
<gene>
    <name evidence="11" type="ORF">BLA24_06145</name>
</gene>
<dbReference type="OrthoDB" id="3181282at2"/>
<evidence type="ECO:0000256" key="7">
    <source>
        <dbReference type="ARBA" id="ARBA00022989"/>
    </source>
</evidence>
<dbReference type="Gene3D" id="1.10.3720.10">
    <property type="entry name" value="MetI-like"/>
    <property type="match status" value="1"/>
</dbReference>
<evidence type="ECO:0000256" key="9">
    <source>
        <dbReference type="RuleBase" id="RU363032"/>
    </source>
</evidence>
<dbReference type="GO" id="GO:0006865">
    <property type="term" value="P:amino acid transport"/>
    <property type="evidence" value="ECO:0007669"/>
    <property type="project" value="UniProtKB-KW"/>
</dbReference>
<keyword evidence="3 9" id="KW-0813">Transport</keyword>
<dbReference type="InterPro" id="IPR010065">
    <property type="entry name" value="AA_ABC_transptr_permease_3TM"/>
</dbReference>
<dbReference type="SUPFAM" id="SSF161098">
    <property type="entry name" value="MetI-like"/>
    <property type="match status" value="1"/>
</dbReference>
<proteinExistence type="inferred from homology"/>
<protein>
    <submittedName>
        <fullName evidence="11">Amino acid ABC transporter permease</fullName>
    </submittedName>
</protein>
<dbReference type="PANTHER" id="PTHR30614">
    <property type="entry name" value="MEMBRANE COMPONENT OF AMINO ACID ABC TRANSPORTER"/>
    <property type="match status" value="1"/>
</dbReference>
<evidence type="ECO:0000256" key="4">
    <source>
        <dbReference type="ARBA" id="ARBA00022475"/>
    </source>
</evidence>
<dbReference type="NCBIfam" id="TIGR01726">
    <property type="entry name" value="HEQRo_perm_3TM"/>
    <property type="match status" value="1"/>
</dbReference>
<evidence type="ECO:0000256" key="8">
    <source>
        <dbReference type="ARBA" id="ARBA00023136"/>
    </source>
</evidence>
<keyword evidence="5 9" id="KW-0812">Transmembrane</keyword>
<evidence type="ECO:0000259" key="10">
    <source>
        <dbReference type="PROSITE" id="PS50928"/>
    </source>
</evidence>
<evidence type="ECO:0000256" key="1">
    <source>
        <dbReference type="ARBA" id="ARBA00004651"/>
    </source>
</evidence>
<dbReference type="GO" id="GO:0043190">
    <property type="term" value="C:ATP-binding cassette (ABC) transporter complex"/>
    <property type="evidence" value="ECO:0007669"/>
    <property type="project" value="InterPro"/>
</dbReference>
<dbReference type="InterPro" id="IPR035906">
    <property type="entry name" value="MetI-like_sf"/>
</dbReference>
<keyword evidence="4" id="KW-1003">Cell membrane</keyword>
<dbReference type="Proteomes" id="UP000222531">
    <property type="component" value="Unassembled WGS sequence"/>
</dbReference>
<feature type="transmembrane region" description="Helical" evidence="9">
    <location>
        <begin position="181"/>
        <end position="204"/>
    </location>
</feature>
<accession>A0A2G1XN59</accession>
<feature type="transmembrane region" description="Helical" evidence="9">
    <location>
        <begin position="82"/>
        <end position="101"/>
    </location>
</feature>
<evidence type="ECO:0000256" key="2">
    <source>
        <dbReference type="ARBA" id="ARBA00010072"/>
    </source>
</evidence>
<dbReference type="PANTHER" id="PTHR30614:SF37">
    <property type="entry name" value="AMINO-ACID ABC TRANSPORTER PERMEASE PROTEIN YHDX-RELATED"/>
    <property type="match status" value="1"/>
</dbReference>
<comment type="caution">
    <text evidence="11">The sequence shown here is derived from an EMBL/GenBank/DDBJ whole genome shotgun (WGS) entry which is preliminary data.</text>
</comment>
<reference evidence="11 12" key="1">
    <citation type="journal article" date="2017" name="Biochemistry">
        <title>Identification of the Biosynthetic Pathway for the Antibiotic Bicyclomycin.</title>
        <authorList>
            <person name="Patteson J."/>
            <person name="Cai W."/>
            <person name="Johnson R.A."/>
            <person name="Santa Maria K."/>
            <person name="Li B."/>
        </authorList>
    </citation>
    <scope>NUCLEOTIDE SEQUENCE [LARGE SCALE GENOMIC DNA]</scope>
    <source>
        <strain evidence="11 12">ATCC 21532</strain>
    </source>
</reference>
<evidence type="ECO:0000313" key="11">
    <source>
        <dbReference type="EMBL" id="PHQ52682.1"/>
    </source>
</evidence>
<keyword evidence="12" id="KW-1185">Reference proteome</keyword>
<sequence length="215" mass="22498">MHVLLDNVDLFRRGFLGTLALTGLSTFLALTLGTVLTVFRVCPVPPLRVFGAAGVTVLCNTPLTLLFFGVTLGLPMVGLSGMGYFTLAVLTLGGYSSAFVCEALRSGVNTVDVGQAEAARSLGMSFAQTAFLVVLPQAGRVAVPPVGSILITLTKNSALAGGFSVYELFSVEKTLAEQGYAILTVFAWVSVAYLLLILTISGAVRLVEHRLAVAP</sequence>
<evidence type="ECO:0000256" key="6">
    <source>
        <dbReference type="ARBA" id="ARBA00022970"/>
    </source>
</evidence>
<organism evidence="11 12">
    <name type="scientific">Streptomyces cinnamoneus</name>
    <name type="common">Streptoverticillium cinnamoneum</name>
    <dbReference type="NCBI Taxonomy" id="53446"/>
    <lineage>
        <taxon>Bacteria</taxon>
        <taxon>Bacillati</taxon>
        <taxon>Actinomycetota</taxon>
        <taxon>Actinomycetes</taxon>
        <taxon>Kitasatosporales</taxon>
        <taxon>Streptomycetaceae</taxon>
        <taxon>Streptomyces</taxon>
        <taxon>Streptomyces cinnamoneus group</taxon>
    </lineage>
</organism>
<dbReference type="RefSeq" id="WP_099198164.1">
    <property type="nucleotide sequence ID" value="NZ_JBIRXA010000033.1"/>
</dbReference>
<dbReference type="Pfam" id="PF00528">
    <property type="entry name" value="BPD_transp_1"/>
    <property type="match status" value="1"/>
</dbReference>
<dbReference type="CDD" id="cd06261">
    <property type="entry name" value="TM_PBP2"/>
    <property type="match status" value="1"/>
</dbReference>
<evidence type="ECO:0000256" key="3">
    <source>
        <dbReference type="ARBA" id="ARBA00022448"/>
    </source>
</evidence>
<keyword evidence="8 9" id="KW-0472">Membrane</keyword>
<dbReference type="AlphaFoldDB" id="A0A2G1XN59"/>
<dbReference type="PROSITE" id="PS50928">
    <property type="entry name" value="ABC_TM1"/>
    <property type="match status" value="1"/>
</dbReference>